<gene>
    <name evidence="2" type="ORF">Cantr_05115</name>
</gene>
<organism evidence="2 3">
    <name type="scientific">Candida viswanathii</name>
    <dbReference type="NCBI Taxonomy" id="5486"/>
    <lineage>
        <taxon>Eukaryota</taxon>
        <taxon>Fungi</taxon>
        <taxon>Dikarya</taxon>
        <taxon>Ascomycota</taxon>
        <taxon>Saccharomycotina</taxon>
        <taxon>Pichiomycetes</taxon>
        <taxon>Debaryomycetaceae</taxon>
        <taxon>Candida/Lodderomyces clade</taxon>
        <taxon>Candida</taxon>
    </lineage>
</organism>
<dbReference type="EMBL" id="QLNQ01000029">
    <property type="protein sequence ID" value="RCK56513.1"/>
    <property type="molecule type" value="Genomic_DNA"/>
</dbReference>
<evidence type="ECO:0000313" key="3">
    <source>
        <dbReference type="Proteomes" id="UP000253472"/>
    </source>
</evidence>
<comment type="caution">
    <text evidence="2">The sequence shown here is derived from an EMBL/GenBank/DDBJ whole genome shotgun (WGS) entry which is preliminary data.</text>
</comment>
<feature type="compositionally biased region" description="Low complexity" evidence="1">
    <location>
        <begin position="115"/>
        <end position="145"/>
    </location>
</feature>
<evidence type="ECO:0000313" key="2">
    <source>
        <dbReference type="EMBL" id="RCK56513.1"/>
    </source>
</evidence>
<feature type="region of interest" description="Disordered" evidence="1">
    <location>
        <begin position="1"/>
        <end position="149"/>
    </location>
</feature>
<feature type="compositionally biased region" description="Basic and acidic residues" evidence="1">
    <location>
        <begin position="1"/>
        <end position="18"/>
    </location>
</feature>
<protein>
    <submittedName>
        <fullName evidence="2">Uncharacterized protein</fullName>
    </submittedName>
</protein>
<dbReference type="OrthoDB" id="20473at2759"/>
<reference evidence="2 3" key="1">
    <citation type="submission" date="2018-06" db="EMBL/GenBank/DDBJ databases">
        <title>Whole genome sequencing of Candida tropicalis (genome annotated by CSBL at Korea University).</title>
        <authorList>
            <person name="Ahn J."/>
        </authorList>
    </citation>
    <scope>NUCLEOTIDE SEQUENCE [LARGE SCALE GENOMIC DNA]</scope>
    <source>
        <strain evidence="2 3">ATCC 20962</strain>
    </source>
</reference>
<name>A0A367XSA5_9ASCO</name>
<keyword evidence="3" id="KW-1185">Reference proteome</keyword>
<dbReference type="AlphaFoldDB" id="A0A367XSA5"/>
<dbReference type="Proteomes" id="UP000253472">
    <property type="component" value="Unassembled WGS sequence"/>
</dbReference>
<accession>A0A367XSA5</accession>
<sequence length="263" mass="29850">MPASIREMKIHNKRKMNELEDISNTHKKSRIVSFKPLPSPRDNKPPVTRLKKYNNYVTPPSPPQQRSSPPAICLEDDDNHHHHHQHQHQHNHDSDVHPSFPATPPESISDEVGNTPIAAATQEATTTSETPSLANASSTSATTQSPLNNNADYITLTSSLRMAKLKSSQINDEIIELSRLQNHYLSRDNKEETIQFFLKLIHNELHLPKPSNIIKSPVINWSKYHPSLAQVSKDFENQLKNGDKKEEAMNSLYKALNLFDKLK</sequence>
<evidence type="ECO:0000256" key="1">
    <source>
        <dbReference type="SAM" id="MobiDB-lite"/>
    </source>
</evidence>
<proteinExistence type="predicted"/>